<feature type="compositionally biased region" description="Low complexity" evidence="1">
    <location>
        <begin position="339"/>
        <end position="372"/>
    </location>
</feature>
<organism evidence="2 3">
    <name type="scientific">Meganyctiphanes norvegica</name>
    <name type="common">Northern krill</name>
    <name type="synonym">Thysanopoda norvegica</name>
    <dbReference type="NCBI Taxonomy" id="48144"/>
    <lineage>
        <taxon>Eukaryota</taxon>
        <taxon>Metazoa</taxon>
        <taxon>Ecdysozoa</taxon>
        <taxon>Arthropoda</taxon>
        <taxon>Crustacea</taxon>
        <taxon>Multicrustacea</taxon>
        <taxon>Malacostraca</taxon>
        <taxon>Eumalacostraca</taxon>
        <taxon>Eucarida</taxon>
        <taxon>Euphausiacea</taxon>
        <taxon>Euphausiidae</taxon>
        <taxon>Meganyctiphanes</taxon>
    </lineage>
</organism>
<feature type="compositionally biased region" description="Basic and acidic residues" evidence="1">
    <location>
        <begin position="31"/>
        <end position="46"/>
    </location>
</feature>
<dbReference type="GO" id="GO:0001223">
    <property type="term" value="F:transcription coactivator binding"/>
    <property type="evidence" value="ECO:0007669"/>
    <property type="project" value="TreeGrafter"/>
</dbReference>
<comment type="caution">
    <text evidence="2">The sequence shown here is derived from an EMBL/GenBank/DDBJ whole genome shotgun (WGS) entry which is preliminary data.</text>
</comment>
<dbReference type="InterPro" id="IPR006627">
    <property type="entry name" value="TDU_repeat"/>
</dbReference>
<accession>A0AAV2SEY4</accession>
<dbReference type="AlphaFoldDB" id="A0AAV2SEY4"/>
<feature type="non-terminal residue" evidence="2">
    <location>
        <position position="1"/>
    </location>
</feature>
<feature type="region of interest" description="Disordered" evidence="1">
    <location>
        <begin position="216"/>
        <end position="246"/>
    </location>
</feature>
<feature type="region of interest" description="Disordered" evidence="1">
    <location>
        <begin position="19"/>
        <end position="84"/>
    </location>
</feature>
<proteinExistence type="predicted"/>
<dbReference type="GO" id="GO:0045892">
    <property type="term" value="P:negative regulation of DNA-templated transcription"/>
    <property type="evidence" value="ECO:0007669"/>
    <property type="project" value="TreeGrafter"/>
</dbReference>
<feature type="compositionally biased region" description="Basic and acidic residues" evidence="1">
    <location>
        <begin position="216"/>
        <end position="230"/>
    </location>
</feature>
<feature type="region of interest" description="Disordered" evidence="1">
    <location>
        <begin position="306"/>
        <end position="379"/>
    </location>
</feature>
<sequence>SGVPDHSMHNPRVWQPWYMEEGGMGAGGKELPSRVHREHRARERLVLGRTQLRGSPSPEHGCSSDDEINVVDSPSPPPPYRRDLHEQSMEHDLPTGVLHFQQQHMDYDLPLDMSTKRRGSPPPDSIPVKSLREAQQHVNYMPHPARPRPSVITCLPPRYFHSPSTLHEPIDHHITTHEDPWSPSLQQRQINSPRSYLERPLPPPYSVATAALSAQRKENRQEQRVRHEDVNMGGSPPKQSSCNTTRKVVQAGPVDPEIDEHFRRSLGADYQQLFKNTQSPVQHNTDSVDDHFAKALGETWTKLQAERHDSPNVDRRKNVCNSPLRNLKPDISESQSRMKNNNNVSVKSGSQNSSEMCITSVSSARTNSSSPSPKCLIST</sequence>
<evidence type="ECO:0000313" key="2">
    <source>
        <dbReference type="EMBL" id="CAL4177010.1"/>
    </source>
</evidence>
<evidence type="ECO:0000256" key="1">
    <source>
        <dbReference type="SAM" id="MobiDB-lite"/>
    </source>
</evidence>
<protein>
    <recommendedName>
        <fullName evidence="4">Transcription cofactor vestigial-like protein 4</fullName>
    </recommendedName>
</protein>
<dbReference type="SMART" id="SM00711">
    <property type="entry name" value="TDU"/>
    <property type="match status" value="2"/>
</dbReference>
<feature type="compositionally biased region" description="Polar residues" evidence="1">
    <location>
        <begin position="237"/>
        <end position="246"/>
    </location>
</feature>
<evidence type="ECO:0008006" key="4">
    <source>
        <dbReference type="Google" id="ProtNLM"/>
    </source>
</evidence>
<dbReference type="InterPro" id="IPR028184">
    <property type="entry name" value="VGLL4"/>
</dbReference>
<dbReference type="EMBL" id="CAXKWB010055371">
    <property type="protein sequence ID" value="CAL4177010.1"/>
    <property type="molecule type" value="Genomic_DNA"/>
</dbReference>
<dbReference type="PANTHER" id="PTHR17604:SF7">
    <property type="entry name" value="TONDU-DOMAIN-CONTAINING GROWTH INHIBITOR, ISOFORM A"/>
    <property type="match status" value="1"/>
</dbReference>
<keyword evidence="3" id="KW-1185">Reference proteome</keyword>
<evidence type="ECO:0000313" key="3">
    <source>
        <dbReference type="Proteomes" id="UP001497623"/>
    </source>
</evidence>
<dbReference type="Proteomes" id="UP001497623">
    <property type="component" value="Unassembled WGS sequence"/>
</dbReference>
<dbReference type="PANTHER" id="PTHR17604">
    <property type="entry name" value="TRANSCRIPTION COFACTOR VESTIGIAL-LIKE PROTEIN 4"/>
    <property type="match status" value="1"/>
</dbReference>
<name>A0AAV2SEY4_MEGNR</name>
<feature type="compositionally biased region" description="Basic and acidic residues" evidence="1">
    <location>
        <begin position="306"/>
        <end position="317"/>
    </location>
</feature>
<reference evidence="2 3" key="1">
    <citation type="submission" date="2024-05" db="EMBL/GenBank/DDBJ databases">
        <authorList>
            <person name="Wallberg A."/>
        </authorList>
    </citation>
    <scope>NUCLEOTIDE SEQUENCE [LARGE SCALE GENOMIC DNA]</scope>
</reference>
<gene>
    <name evidence="2" type="ORF">MNOR_LOCUS34855</name>
</gene>